<dbReference type="EMBL" id="KN824357">
    <property type="protein sequence ID" value="KIM22388.1"/>
    <property type="molecule type" value="Genomic_DNA"/>
</dbReference>
<keyword evidence="1" id="KW-0677">Repeat</keyword>
<proteinExistence type="predicted"/>
<protein>
    <recommendedName>
        <fullName evidence="2">Nephrocystin 3-like N-terminal domain-containing protein</fullName>
    </recommendedName>
</protein>
<dbReference type="Pfam" id="PF24883">
    <property type="entry name" value="NPHP3_N"/>
    <property type="match status" value="1"/>
</dbReference>
<reference evidence="4" key="2">
    <citation type="submission" date="2015-01" db="EMBL/GenBank/DDBJ databases">
        <title>Evolutionary Origins and Diversification of the Mycorrhizal Mutualists.</title>
        <authorList>
            <consortium name="DOE Joint Genome Institute"/>
            <consortium name="Mycorrhizal Genomics Consortium"/>
            <person name="Kohler A."/>
            <person name="Kuo A."/>
            <person name="Nagy L.G."/>
            <person name="Floudas D."/>
            <person name="Copeland A."/>
            <person name="Barry K.W."/>
            <person name="Cichocki N."/>
            <person name="Veneault-Fourrey C."/>
            <person name="LaButti K."/>
            <person name="Lindquist E.A."/>
            <person name="Lipzen A."/>
            <person name="Lundell T."/>
            <person name="Morin E."/>
            <person name="Murat C."/>
            <person name="Riley R."/>
            <person name="Ohm R."/>
            <person name="Sun H."/>
            <person name="Tunlid A."/>
            <person name="Henrissat B."/>
            <person name="Grigoriev I.V."/>
            <person name="Hibbett D.S."/>
            <person name="Martin F."/>
        </authorList>
    </citation>
    <scope>NUCLEOTIDE SEQUENCE [LARGE SCALE GENOMIC DNA]</scope>
    <source>
        <strain evidence="4">MAFF 305830</strain>
    </source>
</reference>
<reference evidence="3 4" key="1">
    <citation type="submission" date="2014-04" db="EMBL/GenBank/DDBJ databases">
        <authorList>
            <consortium name="DOE Joint Genome Institute"/>
            <person name="Kuo A."/>
            <person name="Zuccaro A."/>
            <person name="Kohler A."/>
            <person name="Nagy L.G."/>
            <person name="Floudas D."/>
            <person name="Copeland A."/>
            <person name="Barry K.W."/>
            <person name="Cichocki N."/>
            <person name="Veneault-Fourrey C."/>
            <person name="LaButti K."/>
            <person name="Lindquist E.A."/>
            <person name="Lipzen A."/>
            <person name="Lundell T."/>
            <person name="Morin E."/>
            <person name="Murat C."/>
            <person name="Sun H."/>
            <person name="Tunlid A."/>
            <person name="Henrissat B."/>
            <person name="Grigoriev I.V."/>
            <person name="Hibbett D.S."/>
            <person name="Martin F."/>
            <person name="Nordberg H.P."/>
            <person name="Cantor M.N."/>
            <person name="Hua S.X."/>
        </authorList>
    </citation>
    <scope>NUCLEOTIDE SEQUENCE [LARGE SCALE GENOMIC DNA]</scope>
    <source>
        <strain evidence="3 4">MAFF 305830</strain>
    </source>
</reference>
<sequence length="456" mass="51295">MKFTNVDGNVAATTQTIRDMDSLFEKYTIALHQSVKCLAGPDLSQFQADTPKDTGKEYFNPNSNAYGNQHVSCLQGTRTNTLQAIRHWASNDNAGNRMFCLLDVAGSGKSTVAKTMADQWTKEERLVARFFFSRDTAETMSTKSFCSTVANAFAAINPNFKTSMKKYMKLPDWKLLPFEQQFEGLVAGPLKKAKQPSILMIDALDECGKENGVRGTLLETLRTQFHSVQFLHIFVTGRPEPDIKRWAVEEMGVRYTNFAQLEGDNNDVELYIRSRLHGLSNVQDRLYPVIRDADGLFIWARIACDLLLQTIDPNSLLEILGEEVSLDYLYEVALKQSMPVDSVSQSIMTTVLEMILAAREPLSIAQLDRLSPQPGIVEPVVGRLSSLLLHQDREDPIRLLHATLREFLTSQKKAGRYYIQPGLGHYRLALGCIQVISHQSEQDLSNLPRLDEISAR</sequence>
<organism evidence="3 4">
    <name type="scientific">Serendipita vermifera MAFF 305830</name>
    <dbReference type="NCBI Taxonomy" id="933852"/>
    <lineage>
        <taxon>Eukaryota</taxon>
        <taxon>Fungi</taxon>
        <taxon>Dikarya</taxon>
        <taxon>Basidiomycota</taxon>
        <taxon>Agaricomycotina</taxon>
        <taxon>Agaricomycetes</taxon>
        <taxon>Sebacinales</taxon>
        <taxon>Serendipitaceae</taxon>
        <taxon>Serendipita</taxon>
    </lineage>
</organism>
<dbReference type="PANTHER" id="PTHR10039">
    <property type="entry name" value="AMELOGENIN"/>
    <property type="match status" value="1"/>
</dbReference>
<keyword evidence="4" id="KW-1185">Reference proteome</keyword>
<evidence type="ECO:0000256" key="1">
    <source>
        <dbReference type="ARBA" id="ARBA00022737"/>
    </source>
</evidence>
<dbReference type="PANTHER" id="PTHR10039:SF15">
    <property type="entry name" value="NACHT DOMAIN-CONTAINING PROTEIN"/>
    <property type="match status" value="1"/>
</dbReference>
<dbReference type="Gene3D" id="3.40.50.300">
    <property type="entry name" value="P-loop containing nucleotide triphosphate hydrolases"/>
    <property type="match status" value="1"/>
</dbReference>
<name>A0A0C2W7F4_SERVB</name>
<gene>
    <name evidence="3" type="ORF">M408DRAFT_290934</name>
</gene>
<dbReference type="SUPFAM" id="SSF52540">
    <property type="entry name" value="P-loop containing nucleoside triphosphate hydrolases"/>
    <property type="match status" value="1"/>
</dbReference>
<dbReference type="STRING" id="933852.A0A0C2W7F4"/>
<evidence type="ECO:0000259" key="2">
    <source>
        <dbReference type="Pfam" id="PF24883"/>
    </source>
</evidence>
<evidence type="ECO:0000313" key="3">
    <source>
        <dbReference type="EMBL" id="KIM22388.1"/>
    </source>
</evidence>
<dbReference type="OrthoDB" id="4760524at2759"/>
<dbReference type="AlphaFoldDB" id="A0A0C2W7F4"/>
<dbReference type="InterPro" id="IPR027417">
    <property type="entry name" value="P-loop_NTPase"/>
</dbReference>
<feature type="domain" description="Nephrocystin 3-like N-terminal" evidence="2">
    <location>
        <begin position="83"/>
        <end position="238"/>
    </location>
</feature>
<accession>A0A0C2W7F4</accession>
<feature type="non-terminal residue" evidence="3">
    <location>
        <position position="456"/>
    </location>
</feature>
<evidence type="ECO:0000313" key="4">
    <source>
        <dbReference type="Proteomes" id="UP000054097"/>
    </source>
</evidence>
<dbReference type="Proteomes" id="UP000054097">
    <property type="component" value="Unassembled WGS sequence"/>
</dbReference>
<dbReference type="InterPro" id="IPR056884">
    <property type="entry name" value="NPHP3-like_N"/>
</dbReference>
<dbReference type="HOGENOM" id="CLU_000288_6_5_1"/>